<dbReference type="InterPro" id="IPR036062">
    <property type="entry name" value="PSI_PsaJ_sf"/>
</dbReference>
<keyword evidence="7 8" id="KW-0472">Membrane</keyword>
<organism evidence="10">
    <name type="scientific">Haptophyceae sp. NIES-3900</name>
    <dbReference type="NCBI Taxonomy" id="2748608"/>
    <lineage>
        <taxon>Eukaryota</taxon>
        <taxon>Haptista</taxon>
        <taxon>Haptophyta</taxon>
    </lineage>
</organism>
<evidence type="ECO:0000256" key="7">
    <source>
        <dbReference type="ARBA" id="ARBA00023136"/>
    </source>
</evidence>
<evidence type="ECO:0000256" key="4">
    <source>
        <dbReference type="ARBA" id="ARBA00019868"/>
    </source>
</evidence>
<keyword evidence="8" id="KW-0793">Thylakoid</keyword>
<dbReference type="GO" id="GO:0009522">
    <property type="term" value="C:photosystem I"/>
    <property type="evidence" value="ECO:0007669"/>
    <property type="project" value="UniProtKB-KW"/>
</dbReference>
<dbReference type="AlphaFoldDB" id="A0A7R6WD14"/>
<evidence type="ECO:0000256" key="3">
    <source>
        <dbReference type="ARBA" id="ARBA00006318"/>
    </source>
</evidence>
<dbReference type="Gene3D" id="1.20.5.510">
    <property type="entry name" value="Single helix bin"/>
    <property type="match status" value="1"/>
</dbReference>
<evidence type="ECO:0000313" key="10">
    <source>
        <dbReference type="EMBL" id="BCG67654.1"/>
    </source>
</evidence>
<proteinExistence type="inferred from homology"/>
<reference evidence="10" key="1">
    <citation type="submission" date="2020-06" db="EMBL/GenBank/DDBJ databases">
        <title>Organellar genomes of a novel haptophyte.</title>
        <authorList>
            <person name="Kamikawa R."/>
            <person name="Miyashita H."/>
        </authorList>
    </citation>
    <scope>NUCLEOTIDE SEQUENCE</scope>
    <source>
        <strain evidence="10">NIES-3900</strain>
    </source>
</reference>
<dbReference type="PANTHER" id="PTHR36082:SF2">
    <property type="entry name" value="PHOTOSYSTEM I REACTION CENTER SUBUNIT IX"/>
    <property type="match status" value="1"/>
</dbReference>
<evidence type="ECO:0000256" key="2">
    <source>
        <dbReference type="ARBA" id="ARBA00004167"/>
    </source>
</evidence>
<feature type="transmembrane region" description="Helical" evidence="9">
    <location>
        <begin position="6"/>
        <end position="28"/>
    </location>
</feature>
<accession>A0A7R6WD14</accession>
<evidence type="ECO:0000256" key="8">
    <source>
        <dbReference type="HAMAP-Rule" id="MF_00522"/>
    </source>
</evidence>
<keyword evidence="6 8" id="KW-1133">Transmembrane helix</keyword>
<keyword evidence="8" id="KW-0603">Photosystem I</keyword>
<protein>
    <recommendedName>
        <fullName evidence="4 8">Photosystem I reaction center subunit IX</fullName>
    </recommendedName>
    <alternativeName>
        <fullName evidence="8">PSI-J</fullName>
    </alternativeName>
</protein>
<evidence type="ECO:0000256" key="1">
    <source>
        <dbReference type="ARBA" id="ARBA00002115"/>
    </source>
</evidence>
<keyword evidence="10" id="KW-0150">Chloroplast</keyword>
<keyword evidence="10" id="KW-0934">Plastid</keyword>
<dbReference type="PANTHER" id="PTHR36082">
    <property type="match status" value="1"/>
</dbReference>
<keyword evidence="5 8" id="KW-0812">Transmembrane</keyword>
<comment type="function">
    <text evidence="1 8">May help in the organization of the PsaE and PsaF subunits.</text>
</comment>
<dbReference type="HAMAP" id="MF_00522">
    <property type="entry name" value="PSI_PsaJ"/>
    <property type="match status" value="1"/>
</dbReference>
<evidence type="ECO:0000256" key="6">
    <source>
        <dbReference type="ARBA" id="ARBA00022989"/>
    </source>
</evidence>
<evidence type="ECO:0000256" key="5">
    <source>
        <dbReference type="ARBA" id="ARBA00022692"/>
    </source>
</evidence>
<comment type="similarity">
    <text evidence="3 8">Belongs to the PsaJ family.</text>
</comment>
<dbReference type="SUPFAM" id="SSF81544">
    <property type="entry name" value="Subunit IX of photosystem I reaction centre, PsaJ"/>
    <property type="match status" value="1"/>
</dbReference>
<keyword evidence="8" id="KW-0602">Photosynthesis</keyword>
<dbReference type="InterPro" id="IPR002615">
    <property type="entry name" value="PSI_PsaJ"/>
</dbReference>
<geneLocation type="chloroplast" evidence="10"/>
<sequence length="42" mass="4758">MDKNLLTYLSTAPVVGTILMTFTAGLIIEANRFFPDMLYFPM</sequence>
<gene>
    <name evidence="8 10" type="primary">psaJ</name>
</gene>
<dbReference type="EMBL" id="LC564893">
    <property type="protein sequence ID" value="BCG67654.1"/>
    <property type="molecule type" value="Genomic_DNA"/>
</dbReference>
<evidence type="ECO:0000256" key="9">
    <source>
        <dbReference type="SAM" id="Phobius"/>
    </source>
</evidence>
<dbReference type="GO" id="GO:0009535">
    <property type="term" value="C:chloroplast thylakoid membrane"/>
    <property type="evidence" value="ECO:0007669"/>
    <property type="project" value="UniProtKB-SubCell"/>
</dbReference>
<name>A0A7R6WD14_9EUKA</name>
<dbReference type="GO" id="GO:0015979">
    <property type="term" value="P:photosynthesis"/>
    <property type="evidence" value="ECO:0007669"/>
    <property type="project" value="UniProtKB-UniRule"/>
</dbReference>
<comment type="subcellular location">
    <subcellularLocation>
        <location evidence="2">Membrane</location>
        <topology evidence="2">Single-pass membrane protein</topology>
    </subcellularLocation>
    <subcellularLocation>
        <location evidence="8">Plastid</location>
        <location evidence="8">Chloroplast thylakoid membrane</location>
        <topology evidence="8">Single-pass membrane protein</topology>
    </subcellularLocation>
</comment>
<dbReference type="Pfam" id="PF01701">
    <property type="entry name" value="PSI_PsaJ"/>
    <property type="match status" value="1"/>
</dbReference>